<comment type="caution">
    <text evidence="1">The sequence shown here is derived from an EMBL/GenBank/DDBJ whole genome shotgun (WGS) entry which is preliminary data.</text>
</comment>
<dbReference type="EMBL" id="JACIBS010000009">
    <property type="protein sequence ID" value="MBB3665993.1"/>
    <property type="molecule type" value="Genomic_DNA"/>
</dbReference>
<dbReference type="AlphaFoldDB" id="A0A839Y030"/>
<dbReference type="RefSeq" id="WP_183787189.1">
    <property type="nucleotide sequence ID" value="NZ_JACIBS010000009.1"/>
</dbReference>
<accession>A0A839Y030</accession>
<evidence type="ECO:0000313" key="1">
    <source>
        <dbReference type="EMBL" id="MBB3665993.1"/>
    </source>
</evidence>
<organism evidence="1 2">
    <name type="scientific">Prauserella sediminis</name>
    <dbReference type="NCBI Taxonomy" id="577680"/>
    <lineage>
        <taxon>Bacteria</taxon>
        <taxon>Bacillati</taxon>
        <taxon>Actinomycetota</taxon>
        <taxon>Actinomycetes</taxon>
        <taxon>Pseudonocardiales</taxon>
        <taxon>Pseudonocardiaceae</taxon>
        <taxon>Prauserella</taxon>
        <taxon>Prauserella salsuginis group</taxon>
    </lineage>
</organism>
<keyword evidence="2" id="KW-1185">Reference proteome</keyword>
<protein>
    <submittedName>
        <fullName evidence="1">Uncharacterized protein</fullName>
    </submittedName>
</protein>
<gene>
    <name evidence="1" type="ORF">FB384_004952</name>
</gene>
<sequence>MNDHSWRTLADPMPEVYSPEQRAAIVQELRTIAIAAREEANLYRVALDTRALLLITELSEFADRLMRRAAWYEHHIPTYE</sequence>
<name>A0A839Y030_9PSEU</name>
<reference evidence="1 2" key="1">
    <citation type="submission" date="2020-08" db="EMBL/GenBank/DDBJ databases">
        <title>Sequencing the genomes of 1000 actinobacteria strains.</title>
        <authorList>
            <person name="Klenk H.-P."/>
        </authorList>
    </citation>
    <scope>NUCLEOTIDE SEQUENCE [LARGE SCALE GENOMIC DNA]</scope>
    <source>
        <strain evidence="1 2">DSM 45267</strain>
    </source>
</reference>
<dbReference type="Proteomes" id="UP000564573">
    <property type="component" value="Unassembled WGS sequence"/>
</dbReference>
<evidence type="ECO:0000313" key="2">
    <source>
        <dbReference type="Proteomes" id="UP000564573"/>
    </source>
</evidence>
<proteinExistence type="predicted"/>